<feature type="compositionally biased region" description="Polar residues" evidence="1">
    <location>
        <begin position="114"/>
        <end position="128"/>
    </location>
</feature>
<proteinExistence type="predicted"/>
<sequence length="484" mass="51387">MHSVSTITQRAQPATRAKTRWQPYTSTPATSAALLSRSPSSLSLNTPIFSVASPRPTVNATSDPPRPRQSQPNNPPASTAQTPKDSIQREGSKYKFAVGLIVFLAPQKGAAIPTSASTHSTPISSKVQQPPLAKSTHPSSPDSPSTQPAPAPAPTLVPSQRPPQVLVASDSESDLLPLRSFVHEVLKRSRTSGSILQTALCYLEAVRPKIAEILRDEKQGIRNLFQPETRILPATEAELVREAELSSLDEASGDVVCSDECMKTIRVMDQDEDETIDVETQSTSSSLIVEPSIAAGPSSTLPSPLLCPRRAFLASLILRQSFLKTNVIRTALDWRLWVGKVASTSVTSTSTPPIRTVVRTQSESSIGSPSASRTPFLVPQEPIPPAPVAQQQQQDALSAPTSVPAPIPTPLGGASHKRLRKSTTLPADSFAFAASRQAPTTSVVAPALDSGVYCDASTSASTSGLSAYQIGPTDMDIVDDIDVF</sequence>
<feature type="region of interest" description="Disordered" evidence="1">
    <location>
        <begin position="112"/>
        <end position="161"/>
    </location>
</feature>
<evidence type="ECO:0000313" key="3">
    <source>
        <dbReference type="Proteomes" id="UP001148786"/>
    </source>
</evidence>
<dbReference type="EMBL" id="JANKHO010000205">
    <property type="protein sequence ID" value="KAJ3513313.1"/>
    <property type="molecule type" value="Genomic_DNA"/>
</dbReference>
<organism evidence="2 3">
    <name type="scientific">Agrocybe chaxingu</name>
    <dbReference type="NCBI Taxonomy" id="84603"/>
    <lineage>
        <taxon>Eukaryota</taxon>
        <taxon>Fungi</taxon>
        <taxon>Dikarya</taxon>
        <taxon>Basidiomycota</taxon>
        <taxon>Agaricomycotina</taxon>
        <taxon>Agaricomycetes</taxon>
        <taxon>Agaricomycetidae</taxon>
        <taxon>Agaricales</taxon>
        <taxon>Agaricineae</taxon>
        <taxon>Strophariaceae</taxon>
        <taxon>Agrocybe</taxon>
    </lineage>
</organism>
<feature type="compositionally biased region" description="Low complexity" evidence="1">
    <location>
        <begin position="25"/>
        <end position="47"/>
    </location>
</feature>
<protein>
    <submittedName>
        <fullName evidence="2">Uncharacterized protein</fullName>
    </submittedName>
</protein>
<accession>A0A9W8KBM7</accession>
<feature type="compositionally biased region" description="Polar residues" evidence="1">
    <location>
        <begin position="1"/>
        <end position="12"/>
    </location>
</feature>
<feature type="compositionally biased region" description="Low complexity" evidence="1">
    <location>
        <begin position="388"/>
        <end position="400"/>
    </location>
</feature>
<dbReference type="OrthoDB" id="286814at2759"/>
<dbReference type="Proteomes" id="UP001148786">
    <property type="component" value="Unassembled WGS sequence"/>
</dbReference>
<evidence type="ECO:0000256" key="1">
    <source>
        <dbReference type="SAM" id="MobiDB-lite"/>
    </source>
</evidence>
<feature type="compositionally biased region" description="Polar residues" evidence="1">
    <location>
        <begin position="358"/>
        <end position="373"/>
    </location>
</feature>
<reference evidence="2" key="1">
    <citation type="submission" date="2022-07" db="EMBL/GenBank/DDBJ databases">
        <title>Genome Sequence of Agrocybe chaxingu.</title>
        <authorList>
            <person name="Buettner E."/>
        </authorList>
    </citation>
    <scope>NUCLEOTIDE SEQUENCE</scope>
    <source>
        <strain evidence="2">MP-N11</strain>
    </source>
</reference>
<gene>
    <name evidence="2" type="ORF">NLJ89_g3013</name>
</gene>
<keyword evidence="3" id="KW-1185">Reference proteome</keyword>
<feature type="compositionally biased region" description="Low complexity" evidence="1">
    <location>
        <begin position="135"/>
        <end position="146"/>
    </location>
</feature>
<feature type="region of interest" description="Disordered" evidence="1">
    <location>
        <begin position="1"/>
        <end position="89"/>
    </location>
</feature>
<feature type="region of interest" description="Disordered" evidence="1">
    <location>
        <begin position="346"/>
        <end position="419"/>
    </location>
</feature>
<evidence type="ECO:0000313" key="2">
    <source>
        <dbReference type="EMBL" id="KAJ3513313.1"/>
    </source>
</evidence>
<name>A0A9W8KBM7_9AGAR</name>
<dbReference type="AlphaFoldDB" id="A0A9W8KBM7"/>
<comment type="caution">
    <text evidence="2">The sequence shown here is derived from an EMBL/GenBank/DDBJ whole genome shotgun (WGS) entry which is preliminary data.</text>
</comment>